<proteinExistence type="predicted"/>
<organism evidence="1 2">
    <name type="scientific">Syncephalastrum racemosum</name>
    <name type="common">Filamentous fungus</name>
    <dbReference type="NCBI Taxonomy" id="13706"/>
    <lineage>
        <taxon>Eukaryota</taxon>
        <taxon>Fungi</taxon>
        <taxon>Fungi incertae sedis</taxon>
        <taxon>Mucoromycota</taxon>
        <taxon>Mucoromycotina</taxon>
        <taxon>Mucoromycetes</taxon>
        <taxon>Mucorales</taxon>
        <taxon>Syncephalastraceae</taxon>
        <taxon>Syncephalastrum</taxon>
    </lineage>
</organism>
<keyword evidence="2" id="KW-1185">Reference proteome</keyword>
<evidence type="ECO:0000313" key="1">
    <source>
        <dbReference type="EMBL" id="ORY98677.1"/>
    </source>
</evidence>
<dbReference type="Proteomes" id="UP000242180">
    <property type="component" value="Unassembled WGS sequence"/>
</dbReference>
<protein>
    <submittedName>
        <fullName evidence="1">Uncharacterized protein</fullName>
    </submittedName>
</protein>
<dbReference type="EMBL" id="MCGN01000003">
    <property type="protein sequence ID" value="ORY98677.1"/>
    <property type="molecule type" value="Genomic_DNA"/>
</dbReference>
<reference evidence="1 2" key="1">
    <citation type="submission" date="2016-07" db="EMBL/GenBank/DDBJ databases">
        <title>Pervasive Adenine N6-methylation of Active Genes in Fungi.</title>
        <authorList>
            <consortium name="DOE Joint Genome Institute"/>
            <person name="Mondo S.J."/>
            <person name="Dannebaum R.O."/>
            <person name="Kuo R.C."/>
            <person name="Labutti K."/>
            <person name="Haridas S."/>
            <person name="Kuo A."/>
            <person name="Salamov A."/>
            <person name="Ahrendt S.R."/>
            <person name="Lipzen A."/>
            <person name="Sullivan W."/>
            <person name="Andreopoulos W.B."/>
            <person name="Clum A."/>
            <person name="Lindquist E."/>
            <person name="Daum C."/>
            <person name="Ramamoorthy G.K."/>
            <person name="Gryganskyi A."/>
            <person name="Culley D."/>
            <person name="Magnuson J.K."/>
            <person name="James T.Y."/>
            <person name="O'Malley M.A."/>
            <person name="Stajich J.E."/>
            <person name="Spatafora J.W."/>
            <person name="Visel A."/>
            <person name="Grigoriev I.V."/>
        </authorList>
    </citation>
    <scope>NUCLEOTIDE SEQUENCE [LARGE SCALE GENOMIC DNA]</scope>
    <source>
        <strain evidence="1 2">NRRL 2496</strain>
    </source>
</reference>
<evidence type="ECO:0000313" key="2">
    <source>
        <dbReference type="Proteomes" id="UP000242180"/>
    </source>
</evidence>
<gene>
    <name evidence="1" type="ORF">BCR43DRAFT_487953</name>
</gene>
<comment type="caution">
    <text evidence="1">The sequence shown here is derived from an EMBL/GenBank/DDBJ whole genome shotgun (WGS) entry which is preliminary data.</text>
</comment>
<name>A0A1X2HHY8_SYNRA</name>
<sequence>MCLYTKNAWLSDLAVALFAAAIIAIQVAASATKVLATVSQNINNVFVTDILVLLDSINSYSWGEEHSAQKVCQLVCGTRTRTAFLKKKERKTIQETAVETSSWPI</sequence>
<dbReference type="AlphaFoldDB" id="A0A1X2HHY8"/>
<accession>A0A1X2HHY8</accession>
<dbReference type="InParanoid" id="A0A1X2HHY8"/>